<feature type="transmembrane region" description="Helical" evidence="1">
    <location>
        <begin position="127"/>
        <end position="143"/>
    </location>
</feature>
<accession>A0A6S6WL51</accession>
<dbReference type="InterPro" id="IPR021836">
    <property type="entry name" value="DUF3429"/>
</dbReference>
<keyword evidence="1" id="KW-1133">Transmembrane helix</keyword>
<evidence type="ECO:0000256" key="1">
    <source>
        <dbReference type="SAM" id="Phobius"/>
    </source>
</evidence>
<dbReference type="AlphaFoldDB" id="A0A6S6WL51"/>
<feature type="transmembrane region" description="Helical" evidence="1">
    <location>
        <begin position="40"/>
        <end position="59"/>
    </location>
</feature>
<dbReference type="Proteomes" id="UP000481517">
    <property type="component" value="Unassembled WGS sequence"/>
</dbReference>
<dbReference type="Pfam" id="PF11911">
    <property type="entry name" value="DUF3429"/>
    <property type="match status" value="1"/>
</dbReference>
<feature type="transmembrane region" description="Helical" evidence="1">
    <location>
        <begin position="12"/>
        <end position="34"/>
    </location>
</feature>
<evidence type="ECO:0000313" key="3">
    <source>
        <dbReference type="Proteomes" id="UP000481517"/>
    </source>
</evidence>
<proteinExistence type="predicted"/>
<evidence type="ECO:0008006" key="4">
    <source>
        <dbReference type="Google" id="ProtNLM"/>
    </source>
</evidence>
<dbReference type="PANTHER" id="PTHR15887">
    <property type="entry name" value="TRANSMEMBRANE PROTEIN 69"/>
    <property type="match status" value="1"/>
</dbReference>
<dbReference type="PANTHER" id="PTHR15887:SF1">
    <property type="entry name" value="TRANSMEMBRANE PROTEIN 69"/>
    <property type="match status" value="1"/>
</dbReference>
<dbReference type="RefSeq" id="WP_173919127.1">
    <property type="nucleotide sequence ID" value="NZ_CADCXY010000001.1"/>
</dbReference>
<sequence>MLQERAISTAQRLGYAGLIPFLVFTFGGLLDLYAEHSLRLFVVYSALILSFLGGVHWGLAMARDDNPTRMLHWSMLPSILGIVLVFAGIWLSPLTMLVVLACGHLFWLNFEKRHLSEHLWYIELRSRLSFTVVALHIILIIISL</sequence>
<feature type="transmembrane region" description="Helical" evidence="1">
    <location>
        <begin position="79"/>
        <end position="107"/>
    </location>
</feature>
<protein>
    <recommendedName>
        <fullName evidence="4">DUF3429 domain-containing protein</fullName>
    </recommendedName>
</protein>
<dbReference type="EMBL" id="CADCXY010000001">
    <property type="protein sequence ID" value="CAB0149487.1"/>
    <property type="molecule type" value="Genomic_DNA"/>
</dbReference>
<organism evidence="2 3">
    <name type="scientific">Pseudidiomarina piscicola</name>
    <dbReference type="NCBI Taxonomy" id="2614830"/>
    <lineage>
        <taxon>Bacteria</taxon>
        <taxon>Pseudomonadati</taxon>
        <taxon>Pseudomonadota</taxon>
        <taxon>Gammaproteobacteria</taxon>
        <taxon>Alteromonadales</taxon>
        <taxon>Idiomarinaceae</taxon>
        <taxon>Pseudidiomarina</taxon>
    </lineage>
</organism>
<keyword evidence="1" id="KW-0812">Transmembrane</keyword>
<keyword evidence="3" id="KW-1185">Reference proteome</keyword>
<evidence type="ECO:0000313" key="2">
    <source>
        <dbReference type="EMBL" id="CAB0149487.1"/>
    </source>
</evidence>
<name>A0A6S6WL51_9GAMM</name>
<keyword evidence="1" id="KW-0472">Membrane</keyword>
<reference evidence="2 3" key="1">
    <citation type="submission" date="2020-02" db="EMBL/GenBank/DDBJ databases">
        <authorList>
            <person name="Rodrigo-Torres L."/>
            <person name="Arahal R. D."/>
            <person name="Lucena T."/>
        </authorList>
    </citation>
    <scope>NUCLEOTIDE SEQUENCE [LARGE SCALE GENOMIC DNA]</scope>
    <source>
        <strain evidence="2 3">CECT 9734</strain>
    </source>
</reference>
<gene>
    <name evidence="2" type="ORF">PSI9734_00052</name>
</gene>